<dbReference type="Proteomes" id="UP000578343">
    <property type="component" value="Unassembled WGS sequence"/>
</dbReference>
<dbReference type="GO" id="GO:0005912">
    <property type="term" value="C:adherens junction"/>
    <property type="evidence" value="ECO:0007669"/>
    <property type="project" value="TreeGrafter"/>
</dbReference>
<evidence type="ECO:0000256" key="5">
    <source>
        <dbReference type="ARBA" id="ARBA00022889"/>
    </source>
</evidence>
<feature type="non-terminal residue" evidence="9">
    <location>
        <position position="687"/>
    </location>
</feature>
<keyword evidence="6" id="KW-0965">Cell junction</keyword>
<proteinExistence type="inferred from homology"/>
<dbReference type="Gene3D" id="1.20.120.230">
    <property type="entry name" value="Alpha-catenin/vinculin-like"/>
    <property type="match status" value="2"/>
</dbReference>
<dbReference type="GO" id="GO:0016477">
    <property type="term" value="P:cell migration"/>
    <property type="evidence" value="ECO:0007669"/>
    <property type="project" value="TreeGrafter"/>
</dbReference>
<dbReference type="Gene3D" id="1.20.120.810">
    <property type="entry name" value="Vinculin, Vh2 four-helix bundle"/>
    <property type="match status" value="1"/>
</dbReference>
<dbReference type="AlphaFoldDB" id="A0A7K9E693"/>
<dbReference type="InterPro" id="IPR036723">
    <property type="entry name" value="Alpha-catenin/vinculin-like_sf"/>
</dbReference>
<evidence type="ECO:0000256" key="7">
    <source>
        <dbReference type="ARBA" id="ARBA00023212"/>
    </source>
</evidence>
<keyword evidence="5" id="KW-0130">Cell adhesion</keyword>
<dbReference type="PANTHER" id="PTHR18914">
    <property type="entry name" value="ALPHA CATENIN"/>
    <property type="match status" value="1"/>
</dbReference>
<evidence type="ECO:0000256" key="2">
    <source>
        <dbReference type="ARBA" id="ARBA00004282"/>
    </source>
</evidence>
<keyword evidence="4" id="KW-0963">Cytoplasm</keyword>
<dbReference type="InterPro" id="IPR006077">
    <property type="entry name" value="Vinculin/catenin"/>
</dbReference>
<dbReference type="GO" id="GO:0051015">
    <property type="term" value="F:actin filament binding"/>
    <property type="evidence" value="ECO:0007669"/>
    <property type="project" value="InterPro"/>
</dbReference>
<evidence type="ECO:0000313" key="9">
    <source>
        <dbReference type="EMBL" id="NXG72208.1"/>
    </source>
</evidence>
<evidence type="ECO:0000256" key="8">
    <source>
        <dbReference type="SAM" id="MobiDB-lite"/>
    </source>
</evidence>
<dbReference type="OrthoDB" id="6376697at2759"/>
<feature type="region of interest" description="Disordered" evidence="8">
    <location>
        <begin position="430"/>
        <end position="451"/>
    </location>
</feature>
<gene>
    <name evidence="9" type="primary">Ctnna3_0</name>
    <name evidence="9" type="ORF">BARMAR_R00643</name>
</gene>
<dbReference type="GO" id="GO:0005856">
    <property type="term" value="C:cytoskeleton"/>
    <property type="evidence" value="ECO:0007669"/>
    <property type="project" value="UniProtKB-SubCell"/>
</dbReference>
<feature type="non-terminal residue" evidence="9">
    <location>
        <position position="1"/>
    </location>
</feature>
<dbReference type="PRINTS" id="PR00806">
    <property type="entry name" value="VINCULIN"/>
</dbReference>
<protein>
    <submittedName>
        <fullName evidence="9">CTNA3 protein</fullName>
    </submittedName>
</protein>
<dbReference type="GO" id="GO:0008013">
    <property type="term" value="F:beta-catenin binding"/>
    <property type="evidence" value="ECO:0007669"/>
    <property type="project" value="TreeGrafter"/>
</dbReference>
<sequence length="687" mass="77690">YYRLTRKRELIQQERVLGISSQHFSHPFCKFYCECITCQFRKESWKGSSSFNQAAPTSYRKIYGCPEHKHALLSSCLQAQVSVLIRILMVNSVANSCWDFLLHAPLFRSDNLMPLAYKQHVSMLLFNALRYQSKTLHASTCVTICLKGKNKTLHLKNKTICQTSSPLCFLRKAIIDHISDSFLDTTVPLLVLIEAAKNGREKEIKEYAAIFREHTSRLVEVANLACSLSTNEDGTKLVQMAANHIETLCPQVINAALALAARPKSQVMKNNMEMYRSTWENHIHVLTEAVDDITSIDDFLAVSESHILEDVNKCIIALREQNADDLDRAAGAIRGRASRVAHIVSGEMDNYEPGAYTEGVMMNIQYLTKNVIPEFISQVNTALENLSKNTVHLFDDNQFVDTSKKVYDTIHNIRCSVMMIRTPEELEDVSDLEEDHDARSRTSIQTVGKTDRAKMTQLPEAEKEKIAEQVADFKKVKSKLDAEIEIWDDTSNDIIVLAKRMCVIMMEMTDFTRGRGPLKNTSDVINAAKMISESGSRMDVLARLIANQCPDQSCKQDLLAYLEQVKLYSHQLKICSQVKAEIQNLGGELIMSALDSVTSLIQAAKNLMNAVVQTVKMSYIASTKIIKIQSPTGPRHPVVMWRMKAPEKKPLIKREKPEEIYAAVRRGSAKKRIHPVQVMSEFRGREI</sequence>
<dbReference type="SUPFAM" id="SSF47220">
    <property type="entry name" value="alpha-catenin/vinculin-like"/>
    <property type="match status" value="3"/>
</dbReference>
<evidence type="ECO:0000313" key="10">
    <source>
        <dbReference type="Proteomes" id="UP000578343"/>
    </source>
</evidence>
<reference evidence="9 10" key="1">
    <citation type="submission" date="2019-09" db="EMBL/GenBank/DDBJ databases">
        <title>Bird 10,000 Genomes (B10K) Project - Family phase.</title>
        <authorList>
            <person name="Zhang G."/>
        </authorList>
    </citation>
    <scope>NUCLEOTIDE SEQUENCE [LARGE SCALE GENOMIC DNA]</scope>
    <source>
        <strain evidence="9">B10K-DU-001-21</strain>
        <tissue evidence="9">Muscle</tissue>
    </source>
</reference>
<accession>A0A7K9E693</accession>
<dbReference type="FunFam" id="1.20.120.230:FF:000007">
    <property type="entry name" value="Catenin alpha 1"/>
    <property type="match status" value="1"/>
</dbReference>
<comment type="similarity">
    <text evidence="3">Belongs to the vinculin/alpha-catenin family.</text>
</comment>
<organism evidence="9 10">
    <name type="scientific">Baryphthengus martii</name>
    <name type="common">Rufous motmot</name>
    <dbReference type="NCBI Taxonomy" id="176943"/>
    <lineage>
        <taxon>Eukaryota</taxon>
        <taxon>Metazoa</taxon>
        <taxon>Chordata</taxon>
        <taxon>Craniata</taxon>
        <taxon>Vertebrata</taxon>
        <taxon>Euteleostomi</taxon>
        <taxon>Archelosauria</taxon>
        <taxon>Archosauria</taxon>
        <taxon>Dinosauria</taxon>
        <taxon>Saurischia</taxon>
        <taxon>Theropoda</taxon>
        <taxon>Coelurosauria</taxon>
        <taxon>Aves</taxon>
        <taxon>Neognathae</taxon>
        <taxon>Neoaves</taxon>
        <taxon>Telluraves</taxon>
        <taxon>Coraciimorphae</taxon>
        <taxon>Coraciiformes</taxon>
        <taxon>Momotidae</taxon>
        <taxon>Baryphthengus</taxon>
    </lineage>
</organism>
<dbReference type="PANTHER" id="PTHR18914:SF21">
    <property type="entry name" value="CATENIN ALPHA-3"/>
    <property type="match status" value="1"/>
</dbReference>
<comment type="subcellular location">
    <subcellularLocation>
        <location evidence="2">Cell junction</location>
    </subcellularLocation>
    <subcellularLocation>
        <location evidence="1">Cytoplasm</location>
        <location evidence="1">Cytoskeleton</location>
    </subcellularLocation>
</comment>
<dbReference type="EMBL" id="VWZK01007475">
    <property type="protein sequence ID" value="NXG72208.1"/>
    <property type="molecule type" value="Genomic_DNA"/>
</dbReference>
<keyword evidence="10" id="KW-1185">Reference proteome</keyword>
<dbReference type="GO" id="GO:0098609">
    <property type="term" value="P:cell-cell adhesion"/>
    <property type="evidence" value="ECO:0007669"/>
    <property type="project" value="TreeGrafter"/>
</dbReference>
<evidence type="ECO:0000256" key="6">
    <source>
        <dbReference type="ARBA" id="ARBA00022949"/>
    </source>
</evidence>
<name>A0A7K9E693_BARMA</name>
<evidence type="ECO:0000256" key="1">
    <source>
        <dbReference type="ARBA" id="ARBA00004245"/>
    </source>
</evidence>
<comment type="caution">
    <text evidence="9">The sequence shown here is derived from an EMBL/GenBank/DDBJ whole genome shotgun (WGS) entry which is preliminary data.</text>
</comment>
<dbReference type="Pfam" id="PF01044">
    <property type="entry name" value="Vinculin"/>
    <property type="match status" value="1"/>
</dbReference>
<dbReference type="FunFam" id="1.20.120.230:FF:000008">
    <property type="entry name" value="Catenin alpha 1"/>
    <property type="match status" value="1"/>
</dbReference>
<dbReference type="GO" id="GO:0005916">
    <property type="term" value="C:fascia adherens"/>
    <property type="evidence" value="ECO:0007669"/>
    <property type="project" value="TreeGrafter"/>
</dbReference>
<evidence type="ECO:0000256" key="3">
    <source>
        <dbReference type="ARBA" id="ARBA00008376"/>
    </source>
</evidence>
<keyword evidence="7" id="KW-0206">Cytoskeleton</keyword>
<evidence type="ECO:0000256" key="4">
    <source>
        <dbReference type="ARBA" id="ARBA00022490"/>
    </source>
</evidence>